<dbReference type="EMBL" id="VBPA01000196">
    <property type="protein sequence ID" value="TMQ70545.1"/>
    <property type="molecule type" value="Genomic_DNA"/>
</dbReference>
<evidence type="ECO:0000259" key="1">
    <source>
        <dbReference type="PROSITE" id="PS50990"/>
    </source>
</evidence>
<comment type="caution">
    <text evidence="2">The sequence shown here is derived from an EMBL/GenBank/DDBJ whole genome shotgun (WGS) entry which is preliminary data.</text>
</comment>
<dbReference type="GO" id="GO:0005524">
    <property type="term" value="F:ATP binding"/>
    <property type="evidence" value="ECO:0007669"/>
    <property type="project" value="InterPro"/>
</dbReference>
<name>A0A538U3U5_UNCEI</name>
<dbReference type="Proteomes" id="UP000319836">
    <property type="component" value="Unassembled WGS sequence"/>
</dbReference>
<dbReference type="Gene3D" id="3.90.70.10">
    <property type="entry name" value="Cysteine proteinases"/>
    <property type="match status" value="1"/>
</dbReference>
<feature type="non-terminal residue" evidence="2">
    <location>
        <position position="188"/>
    </location>
</feature>
<reference evidence="2 3" key="1">
    <citation type="journal article" date="2019" name="Nat. Microbiol.">
        <title>Mediterranean grassland soil C-N compound turnover is dependent on rainfall and depth, and is mediated by genomically divergent microorganisms.</title>
        <authorList>
            <person name="Diamond S."/>
            <person name="Andeer P.F."/>
            <person name="Li Z."/>
            <person name="Crits-Christoph A."/>
            <person name="Burstein D."/>
            <person name="Anantharaman K."/>
            <person name="Lane K.R."/>
            <person name="Thomas B.C."/>
            <person name="Pan C."/>
            <person name="Northen T.R."/>
            <person name="Banfield J.F."/>
        </authorList>
    </citation>
    <scope>NUCLEOTIDE SEQUENCE [LARGE SCALE GENOMIC DNA]</scope>
    <source>
        <strain evidence="2">WS_10</strain>
    </source>
</reference>
<dbReference type="InterPro" id="IPR005074">
    <property type="entry name" value="Peptidase_C39"/>
</dbReference>
<dbReference type="GO" id="GO:0008233">
    <property type="term" value="F:peptidase activity"/>
    <property type="evidence" value="ECO:0007669"/>
    <property type="project" value="InterPro"/>
</dbReference>
<feature type="domain" description="Peptidase C39" evidence="1">
    <location>
        <begin position="37"/>
        <end position="156"/>
    </location>
</feature>
<organism evidence="2 3">
    <name type="scientific">Eiseniibacteriota bacterium</name>
    <dbReference type="NCBI Taxonomy" id="2212470"/>
    <lineage>
        <taxon>Bacteria</taxon>
        <taxon>Candidatus Eiseniibacteriota</taxon>
    </lineage>
</organism>
<protein>
    <submittedName>
        <fullName evidence="2">Peptidase domain-containing ABC transporter</fullName>
    </submittedName>
</protein>
<accession>A0A538U3U5</accession>
<evidence type="ECO:0000313" key="3">
    <source>
        <dbReference type="Proteomes" id="UP000319836"/>
    </source>
</evidence>
<dbReference type="GO" id="GO:0016020">
    <property type="term" value="C:membrane"/>
    <property type="evidence" value="ECO:0007669"/>
    <property type="project" value="InterPro"/>
</dbReference>
<dbReference type="Pfam" id="PF03412">
    <property type="entry name" value="Peptidase_C39"/>
    <property type="match status" value="1"/>
</dbReference>
<dbReference type="PROSITE" id="PS50990">
    <property type="entry name" value="PEPTIDASE_C39"/>
    <property type="match status" value="1"/>
</dbReference>
<dbReference type="GO" id="GO:0006508">
    <property type="term" value="P:proteolysis"/>
    <property type="evidence" value="ECO:0007669"/>
    <property type="project" value="InterPro"/>
</dbReference>
<dbReference type="AlphaFoldDB" id="A0A538U3U5"/>
<gene>
    <name evidence="2" type="ORF">E6K80_08225</name>
</gene>
<proteinExistence type="predicted"/>
<evidence type="ECO:0000313" key="2">
    <source>
        <dbReference type="EMBL" id="TMQ70545.1"/>
    </source>
</evidence>
<sequence>MDSSQATGPPKTLHERFPSLSNLGSRWRQRSIPFVQQMTTADCGAACLTMVLQYHGCAARLGEIRDRLSIGRDGTSARALVDTAQALGLRGRVVRIDVPDLAFIPRGSILHWRMDHFVVFDRLRRGGALVVDPAAGRRIFTSRELGDAFTGVALLFDKPGEFRTVRRHRPLWSEYLERLMAHKSSLAK</sequence>